<dbReference type="InterPro" id="IPR011650">
    <property type="entry name" value="Peptidase_M20_dimer"/>
</dbReference>
<keyword evidence="2" id="KW-0378">Hydrolase</keyword>
<dbReference type="InterPro" id="IPR017150">
    <property type="entry name" value="Pept_M20_glutamate_carboxypep"/>
</dbReference>
<dbReference type="Proteomes" id="UP000766595">
    <property type="component" value="Unassembled WGS sequence"/>
</dbReference>
<dbReference type="Pfam" id="PF07687">
    <property type="entry name" value="M20_dimer"/>
    <property type="match status" value="1"/>
</dbReference>
<dbReference type="SUPFAM" id="SSF55031">
    <property type="entry name" value="Bacterial exopeptidase dimerisation domain"/>
    <property type="match status" value="1"/>
</dbReference>
<keyword evidence="6" id="KW-1185">Reference proteome</keyword>
<name>A0A947GDK2_9HYPH</name>
<protein>
    <submittedName>
        <fullName evidence="5">M20 family metallopeptidase</fullName>
    </submittedName>
</protein>
<dbReference type="Pfam" id="PF01546">
    <property type="entry name" value="Peptidase_M20"/>
    <property type="match status" value="1"/>
</dbReference>
<dbReference type="AlphaFoldDB" id="A0A947GDK2"/>
<dbReference type="PANTHER" id="PTHR43808:SF9">
    <property type="entry name" value="BLL0789 PROTEIN"/>
    <property type="match status" value="1"/>
</dbReference>
<comment type="caution">
    <text evidence="5">The sequence shown here is derived from an EMBL/GenBank/DDBJ whole genome shotgun (WGS) entry which is preliminary data.</text>
</comment>
<feature type="domain" description="Peptidase M20 dimerisation" evidence="4">
    <location>
        <begin position="184"/>
        <end position="273"/>
    </location>
</feature>
<dbReference type="Gene3D" id="3.40.630.10">
    <property type="entry name" value="Zn peptidases"/>
    <property type="match status" value="1"/>
</dbReference>
<dbReference type="GO" id="GO:0016787">
    <property type="term" value="F:hydrolase activity"/>
    <property type="evidence" value="ECO:0007669"/>
    <property type="project" value="UniProtKB-KW"/>
</dbReference>
<dbReference type="EMBL" id="JAHHZF010000007">
    <property type="protein sequence ID" value="MBT9290927.1"/>
    <property type="molecule type" value="Genomic_DNA"/>
</dbReference>
<dbReference type="SUPFAM" id="SSF53187">
    <property type="entry name" value="Zn-dependent exopeptidases"/>
    <property type="match status" value="1"/>
</dbReference>
<dbReference type="PIRSF" id="PIRSF037238">
    <property type="entry name" value="Carboxypeptidase_G2"/>
    <property type="match status" value="1"/>
</dbReference>
<dbReference type="GO" id="GO:0046872">
    <property type="term" value="F:metal ion binding"/>
    <property type="evidence" value="ECO:0007669"/>
    <property type="project" value="UniProtKB-KW"/>
</dbReference>
<reference evidence="5 6" key="1">
    <citation type="submission" date="2021-06" db="EMBL/GenBank/DDBJ databases">
        <authorList>
            <person name="Grouzdev D.S."/>
            <person name="Koziaeva V."/>
        </authorList>
    </citation>
    <scope>NUCLEOTIDE SEQUENCE [LARGE SCALE GENOMIC DNA]</scope>
    <source>
        <strain evidence="5 6">22</strain>
    </source>
</reference>
<dbReference type="CDD" id="cd03885">
    <property type="entry name" value="M20_CPDG2"/>
    <property type="match status" value="1"/>
</dbReference>
<organism evidence="5 6">
    <name type="scientific">Prosthecodimorpha staleyi</name>
    <dbReference type="NCBI Taxonomy" id="2840188"/>
    <lineage>
        <taxon>Bacteria</taxon>
        <taxon>Pseudomonadati</taxon>
        <taxon>Pseudomonadota</taxon>
        <taxon>Alphaproteobacteria</taxon>
        <taxon>Hyphomicrobiales</taxon>
        <taxon>Ancalomicrobiaceae</taxon>
        <taxon>Prosthecodimorpha</taxon>
    </lineage>
</organism>
<dbReference type="PANTHER" id="PTHR43808">
    <property type="entry name" value="ACETYLORNITHINE DEACETYLASE"/>
    <property type="match status" value="1"/>
</dbReference>
<dbReference type="Gene3D" id="3.30.70.360">
    <property type="match status" value="1"/>
</dbReference>
<evidence type="ECO:0000313" key="5">
    <source>
        <dbReference type="EMBL" id="MBT9290927.1"/>
    </source>
</evidence>
<feature type="active site" evidence="3">
    <location>
        <position position="90"/>
    </location>
</feature>
<dbReference type="InterPro" id="IPR036264">
    <property type="entry name" value="Bact_exopeptidase_dim_dom"/>
</dbReference>
<dbReference type="InterPro" id="IPR050072">
    <property type="entry name" value="Peptidase_M20A"/>
</dbReference>
<evidence type="ECO:0000256" key="1">
    <source>
        <dbReference type="ARBA" id="ARBA00022723"/>
    </source>
</evidence>
<proteinExistence type="predicted"/>
<keyword evidence="1" id="KW-0479">Metal-binding</keyword>
<evidence type="ECO:0000313" key="6">
    <source>
        <dbReference type="Proteomes" id="UP000766595"/>
    </source>
</evidence>
<accession>A0A947GDK2</accession>
<evidence type="ECO:0000256" key="3">
    <source>
        <dbReference type="PIRSR" id="PIRSR037238-1"/>
    </source>
</evidence>
<evidence type="ECO:0000256" key="2">
    <source>
        <dbReference type="ARBA" id="ARBA00022801"/>
    </source>
</evidence>
<evidence type="ECO:0000259" key="4">
    <source>
        <dbReference type="Pfam" id="PF07687"/>
    </source>
</evidence>
<gene>
    <name evidence="5" type="ORF">KL771_15780</name>
</gene>
<dbReference type="RefSeq" id="WP_261969503.1">
    <property type="nucleotide sequence ID" value="NZ_JAHHZF010000007.1"/>
</dbReference>
<feature type="active site" description="Proton acceptor" evidence="3">
    <location>
        <position position="148"/>
    </location>
</feature>
<dbReference type="InterPro" id="IPR002933">
    <property type="entry name" value="Peptidase_M20"/>
</dbReference>
<sequence>MPTVSADPAPNLLDNEVLLAGLRRWVEIETPTGAVVEIGRLLDRITDDLRPLGAALERIPGRDGMGDHLIARFAGGAGAGRGVLITCHLDTVCPPGSLPMRRDGDRFYGPGIADMKGGAFLAFAALREILGSAEGLRGPVTLIYNTDEEIGSPTSHALIEREARGAACVLVPEPARGDEVLTFRKGRAQYGIDIFGRESHAGSAHADGRSAISELARTIVALDALTDPATETTLNVGRIAGGTEPNVVAGHARCDIDVRFVDDGIGRAIDRRIRGLVPQDPDIRIEVGGGIEKPCLARTPGTLDLFAVARRINQGLGVPLVETRSGGGSDGNFAAAVGTPTLDGLGAIGNAWHSPAEHIAVSALARREFLLRSLIQELAAR</sequence>